<dbReference type="InterPro" id="IPR011990">
    <property type="entry name" value="TPR-like_helical_dom_sf"/>
</dbReference>
<protein>
    <recommendedName>
        <fullName evidence="3">Beta-lactamase</fullName>
    </recommendedName>
</protein>
<proteinExistence type="predicted"/>
<dbReference type="SUPFAM" id="SSF81901">
    <property type="entry name" value="HCP-like"/>
    <property type="match status" value="1"/>
</dbReference>
<accession>A0A8H7SEJ2</accession>
<keyword evidence="2" id="KW-1185">Reference proteome</keyword>
<reference evidence="1" key="1">
    <citation type="submission" date="2021-01" db="EMBL/GenBank/DDBJ databases">
        <title>Metabolic potential, ecology and presence of endohyphal bacteria is reflected in genomic diversity of Mucoromycotina.</title>
        <authorList>
            <person name="Muszewska A."/>
            <person name="Okrasinska A."/>
            <person name="Steczkiewicz K."/>
            <person name="Drgas O."/>
            <person name="Orlowska M."/>
            <person name="Perlinska-Lenart U."/>
            <person name="Aleksandrzak-Piekarczyk T."/>
            <person name="Szatraj K."/>
            <person name="Zielenkiewicz U."/>
            <person name="Pilsyk S."/>
            <person name="Malc E."/>
            <person name="Mieczkowski P."/>
            <person name="Kruszewska J.S."/>
            <person name="Biernat P."/>
            <person name="Pawlowska J."/>
        </authorList>
    </citation>
    <scope>NUCLEOTIDE SEQUENCE</scope>
    <source>
        <strain evidence="1">WA0000018081</strain>
    </source>
</reference>
<dbReference type="Proteomes" id="UP000613177">
    <property type="component" value="Unassembled WGS sequence"/>
</dbReference>
<dbReference type="OrthoDB" id="27934at2759"/>
<comment type="caution">
    <text evidence="1">The sequence shown here is derived from an EMBL/GenBank/DDBJ whole genome shotgun (WGS) entry which is preliminary data.</text>
</comment>
<dbReference type="SMART" id="SM00671">
    <property type="entry name" value="SEL1"/>
    <property type="match status" value="4"/>
</dbReference>
<evidence type="ECO:0000313" key="1">
    <source>
        <dbReference type="EMBL" id="KAG2228884.1"/>
    </source>
</evidence>
<dbReference type="InterPro" id="IPR006597">
    <property type="entry name" value="Sel1-like"/>
</dbReference>
<name>A0A8H7SEJ2_9FUNG</name>
<dbReference type="PANTHER" id="PTHR43628">
    <property type="entry name" value="ACTIVATOR OF C KINASE PROTEIN 1-RELATED"/>
    <property type="match status" value="1"/>
</dbReference>
<gene>
    <name evidence="1" type="ORF">INT48_004924</name>
</gene>
<dbReference type="Pfam" id="PF13414">
    <property type="entry name" value="TPR_11"/>
    <property type="match status" value="1"/>
</dbReference>
<dbReference type="Pfam" id="PF08238">
    <property type="entry name" value="Sel1"/>
    <property type="match status" value="2"/>
</dbReference>
<sequence>MSIAVDYDRNTDGLQDYKEALKWYKQALELDEENIDSAYCIGLIYYNAKGIKSDWKLALHYFKLTVSLDERDSHEIHKNAYFFMGEIYEHGEDGVPQNYILAHEYFEKAFDCGEVKAAVALMKLYRDGLGVRKDNNKVKEWMQRAISASPKAKLEQISPRLFRVIR</sequence>
<dbReference type="Gene3D" id="1.25.40.10">
    <property type="entry name" value="Tetratricopeptide repeat domain"/>
    <property type="match status" value="1"/>
</dbReference>
<organism evidence="1 2">
    <name type="scientific">Thamnidium elegans</name>
    <dbReference type="NCBI Taxonomy" id="101142"/>
    <lineage>
        <taxon>Eukaryota</taxon>
        <taxon>Fungi</taxon>
        <taxon>Fungi incertae sedis</taxon>
        <taxon>Mucoromycota</taxon>
        <taxon>Mucoromycotina</taxon>
        <taxon>Mucoromycetes</taxon>
        <taxon>Mucorales</taxon>
        <taxon>Mucorineae</taxon>
        <taxon>Mucoraceae</taxon>
        <taxon>Thamnidium</taxon>
    </lineage>
</organism>
<dbReference type="PANTHER" id="PTHR43628:SF1">
    <property type="entry name" value="CHITIN SYNTHASE REGULATORY FACTOR 2-RELATED"/>
    <property type="match status" value="1"/>
</dbReference>
<evidence type="ECO:0008006" key="3">
    <source>
        <dbReference type="Google" id="ProtNLM"/>
    </source>
</evidence>
<dbReference type="AlphaFoldDB" id="A0A8H7SEJ2"/>
<dbReference type="InterPro" id="IPR052945">
    <property type="entry name" value="Mitotic_Regulator"/>
</dbReference>
<dbReference type="EMBL" id="JAEPRE010000343">
    <property type="protein sequence ID" value="KAG2228884.1"/>
    <property type="molecule type" value="Genomic_DNA"/>
</dbReference>
<evidence type="ECO:0000313" key="2">
    <source>
        <dbReference type="Proteomes" id="UP000613177"/>
    </source>
</evidence>